<dbReference type="AlphaFoldDB" id="A0A517TC41"/>
<sequence>MTTGTGEYLIIGTPPPVRPSKRRIGGIGSEKKSEGESLDPPSDSVIPANAAVFVIPAKAGIHFIH</sequence>
<gene>
    <name evidence="2" type="ORF">V22_32050</name>
</gene>
<name>A0A517TC41_9PLAN</name>
<evidence type="ECO:0000313" key="3">
    <source>
        <dbReference type="Proteomes" id="UP000319976"/>
    </source>
</evidence>
<dbReference type="EMBL" id="CP036316">
    <property type="protein sequence ID" value="QDT65942.1"/>
    <property type="molecule type" value="Genomic_DNA"/>
</dbReference>
<protein>
    <submittedName>
        <fullName evidence="2">Uncharacterized protein</fullName>
    </submittedName>
</protein>
<feature type="region of interest" description="Disordered" evidence="1">
    <location>
        <begin position="1"/>
        <end position="43"/>
    </location>
</feature>
<accession>A0A517TC41</accession>
<dbReference type="KEGG" id="chya:V22_32050"/>
<dbReference type="Proteomes" id="UP000319976">
    <property type="component" value="Chromosome"/>
</dbReference>
<evidence type="ECO:0000313" key="2">
    <source>
        <dbReference type="EMBL" id="QDT65942.1"/>
    </source>
</evidence>
<proteinExistence type="predicted"/>
<organism evidence="2 3">
    <name type="scientific">Calycomorphotria hydatis</name>
    <dbReference type="NCBI Taxonomy" id="2528027"/>
    <lineage>
        <taxon>Bacteria</taxon>
        <taxon>Pseudomonadati</taxon>
        <taxon>Planctomycetota</taxon>
        <taxon>Planctomycetia</taxon>
        <taxon>Planctomycetales</taxon>
        <taxon>Planctomycetaceae</taxon>
        <taxon>Calycomorphotria</taxon>
    </lineage>
</organism>
<evidence type="ECO:0000256" key="1">
    <source>
        <dbReference type="SAM" id="MobiDB-lite"/>
    </source>
</evidence>
<reference evidence="2 3" key="1">
    <citation type="submission" date="2019-02" db="EMBL/GenBank/DDBJ databases">
        <title>Deep-cultivation of Planctomycetes and their phenomic and genomic characterization uncovers novel biology.</title>
        <authorList>
            <person name="Wiegand S."/>
            <person name="Jogler M."/>
            <person name="Boedeker C."/>
            <person name="Pinto D."/>
            <person name="Vollmers J."/>
            <person name="Rivas-Marin E."/>
            <person name="Kohn T."/>
            <person name="Peeters S.H."/>
            <person name="Heuer A."/>
            <person name="Rast P."/>
            <person name="Oberbeckmann S."/>
            <person name="Bunk B."/>
            <person name="Jeske O."/>
            <person name="Meyerdierks A."/>
            <person name="Storesund J.E."/>
            <person name="Kallscheuer N."/>
            <person name="Luecker S."/>
            <person name="Lage O.M."/>
            <person name="Pohl T."/>
            <person name="Merkel B.J."/>
            <person name="Hornburger P."/>
            <person name="Mueller R.-W."/>
            <person name="Bruemmer F."/>
            <person name="Labrenz M."/>
            <person name="Spormann A.M."/>
            <person name="Op den Camp H."/>
            <person name="Overmann J."/>
            <person name="Amann R."/>
            <person name="Jetten M.S.M."/>
            <person name="Mascher T."/>
            <person name="Medema M.H."/>
            <person name="Devos D.P."/>
            <person name="Kaster A.-K."/>
            <person name="Ovreas L."/>
            <person name="Rohde M."/>
            <person name="Galperin M.Y."/>
            <person name="Jogler C."/>
        </authorList>
    </citation>
    <scope>NUCLEOTIDE SEQUENCE [LARGE SCALE GENOMIC DNA]</scope>
    <source>
        <strain evidence="2 3">V22</strain>
    </source>
</reference>
<keyword evidence="3" id="KW-1185">Reference proteome</keyword>